<evidence type="ECO:0000313" key="3">
    <source>
        <dbReference type="EMBL" id="SPP77358.1"/>
    </source>
</evidence>
<dbReference type="Proteomes" id="UP000268350">
    <property type="component" value="Unassembled WGS sequence"/>
</dbReference>
<dbReference type="EMBL" id="OUUW01000002">
    <property type="protein sequence ID" value="SPP77358.1"/>
    <property type="molecule type" value="Genomic_DNA"/>
</dbReference>
<gene>
    <name evidence="3" type="ORF">DGUA_6G008032</name>
</gene>
<keyword evidence="4" id="KW-1185">Reference proteome</keyword>
<dbReference type="PROSITE" id="PS50940">
    <property type="entry name" value="CHIT_BIND_II"/>
    <property type="match status" value="1"/>
</dbReference>
<dbReference type="OMA" id="PGSTYFQ"/>
<feature type="chain" id="PRO_5017435838" description="Chitin-binding type-2 domain-containing protein" evidence="1">
    <location>
        <begin position="25"/>
        <end position="237"/>
    </location>
</feature>
<protein>
    <recommendedName>
        <fullName evidence="2">Chitin-binding type-2 domain-containing protein</fullName>
    </recommendedName>
</protein>
<dbReference type="GO" id="GO:0008061">
    <property type="term" value="F:chitin binding"/>
    <property type="evidence" value="ECO:0007669"/>
    <property type="project" value="InterPro"/>
</dbReference>
<dbReference type="SUPFAM" id="SSF57625">
    <property type="entry name" value="Invertebrate chitin-binding proteins"/>
    <property type="match status" value="1"/>
</dbReference>
<evidence type="ECO:0000259" key="2">
    <source>
        <dbReference type="PROSITE" id="PS50940"/>
    </source>
</evidence>
<dbReference type="GO" id="GO:0005576">
    <property type="term" value="C:extracellular region"/>
    <property type="evidence" value="ECO:0007669"/>
    <property type="project" value="InterPro"/>
</dbReference>
<feature type="domain" description="Chitin-binding type-2" evidence="2">
    <location>
        <begin position="160"/>
        <end position="225"/>
    </location>
</feature>
<proteinExistence type="predicted"/>
<dbReference type="InterPro" id="IPR036508">
    <property type="entry name" value="Chitin-bd_dom_sf"/>
</dbReference>
<dbReference type="InterPro" id="IPR002557">
    <property type="entry name" value="Chitin-bd_dom"/>
</dbReference>
<dbReference type="STRING" id="7266.A0A3B0K1U6"/>
<name>A0A3B0K1U6_DROGU</name>
<keyword evidence="1" id="KW-0732">Signal</keyword>
<reference evidence="4" key="1">
    <citation type="submission" date="2018-01" db="EMBL/GenBank/DDBJ databases">
        <authorList>
            <person name="Alioto T."/>
            <person name="Alioto T."/>
        </authorList>
    </citation>
    <scope>NUCLEOTIDE SEQUENCE [LARGE SCALE GENOMIC DNA]</scope>
</reference>
<feature type="signal peptide" evidence="1">
    <location>
        <begin position="1"/>
        <end position="24"/>
    </location>
</feature>
<dbReference type="OrthoDB" id="8179045at2759"/>
<sequence length="237" mass="24873">MLRLLYLLAAGVALGTIYILGCQADCNVCATASSVACASNTTFQFCSEDNVPIQPVYSCPTGYYCTANSIICSKSVGLRACNCGSCSDNKYFACLSDRTYALCLGTDSPSMLVGSCGSEHVCDLNSPYICASGSSAGQPTYPAGSDTSPGCVDPIGLTATAYCATIQKTGKFPYGIDPDTTCRQYISCVVNGTEWKGALNNCPGLTYYDSSTKYCTTKLPPRCTEGVKTLSLSSLHL</sequence>
<accession>A0A3B0K1U6</accession>
<evidence type="ECO:0000313" key="4">
    <source>
        <dbReference type="Proteomes" id="UP000268350"/>
    </source>
</evidence>
<evidence type="ECO:0000256" key="1">
    <source>
        <dbReference type="SAM" id="SignalP"/>
    </source>
</evidence>
<organism evidence="3 4">
    <name type="scientific">Drosophila guanche</name>
    <name type="common">Fruit fly</name>
    <dbReference type="NCBI Taxonomy" id="7266"/>
    <lineage>
        <taxon>Eukaryota</taxon>
        <taxon>Metazoa</taxon>
        <taxon>Ecdysozoa</taxon>
        <taxon>Arthropoda</taxon>
        <taxon>Hexapoda</taxon>
        <taxon>Insecta</taxon>
        <taxon>Pterygota</taxon>
        <taxon>Neoptera</taxon>
        <taxon>Endopterygota</taxon>
        <taxon>Diptera</taxon>
        <taxon>Brachycera</taxon>
        <taxon>Muscomorpha</taxon>
        <taxon>Ephydroidea</taxon>
        <taxon>Drosophilidae</taxon>
        <taxon>Drosophila</taxon>
        <taxon>Sophophora</taxon>
    </lineage>
</organism>
<dbReference type="AlphaFoldDB" id="A0A3B0K1U6"/>